<evidence type="ECO:0000259" key="1">
    <source>
        <dbReference type="Pfam" id="PF01833"/>
    </source>
</evidence>
<evidence type="ECO:0000313" key="3">
    <source>
        <dbReference type="EMBL" id="WQG90948.1"/>
    </source>
</evidence>
<evidence type="ECO:0000313" key="5">
    <source>
        <dbReference type="Proteomes" id="UP001326715"/>
    </source>
</evidence>
<dbReference type="RefSeq" id="WP_072357603.1">
    <property type="nucleotide sequence ID" value="NZ_CP139972.1"/>
</dbReference>
<dbReference type="EMBL" id="CP140154">
    <property type="protein sequence ID" value="WQG90948.1"/>
    <property type="molecule type" value="Genomic_DNA"/>
</dbReference>
<sequence>MKKLLFIALVLFGSCKKDDAGDTAAPIISSVTTTTDRSTSISSGALSAWVQIKGMHLATTQTVRFNTLEVSASALYATDTSVTVQIPAAIADSLTNKVTVITKYGQADYAFRVEIPAPVITAFNPAVGNAGTVVNIAGNWFQNLEQVKVGTLTADILSKTDTTIQVKIPDAYTTPGYFYITTTTGGTTKSANPFGMSYAIYDDAANADWWFGPWSADASYGSTEKVHRGTGSIKVQYTGGYGGFQCGAWVDVKSYQGIRLSIYGGSGTKGMQVKLYINGVAGTSALLTLTEGAWTDYSVPFSALGNPDILSALVIQEFSNNNSLIYIDDLGLF</sequence>
<accession>A0A1K1N9S5</accession>
<dbReference type="PROSITE" id="PS51257">
    <property type="entry name" value="PROKAR_LIPOPROTEIN"/>
    <property type="match status" value="1"/>
</dbReference>
<keyword evidence="5" id="KW-1185">Reference proteome</keyword>
<dbReference type="AlphaFoldDB" id="A0A1K1N9S5"/>
<evidence type="ECO:0000313" key="4">
    <source>
        <dbReference type="Proteomes" id="UP000183788"/>
    </source>
</evidence>
<dbReference type="InterPro" id="IPR002909">
    <property type="entry name" value="IPT_dom"/>
</dbReference>
<dbReference type="SUPFAM" id="SSF81296">
    <property type="entry name" value="E set domains"/>
    <property type="match status" value="2"/>
</dbReference>
<name>A0A1K1N9S5_9BACT</name>
<gene>
    <name evidence="2" type="ORF">SAMN05661012_01097</name>
    <name evidence="3" type="ORF">SR876_05530</name>
</gene>
<proteinExistence type="predicted"/>
<dbReference type="Proteomes" id="UP001326715">
    <property type="component" value="Chromosome"/>
</dbReference>
<dbReference type="Proteomes" id="UP000183788">
    <property type="component" value="Unassembled WGS sequence"/>
</dbReference>
<dbReference type="OrthoDB" id="660167at2"/>
<organism evidence="2 4">
    <name type="scientific">Chitinophaga sancti</name>
    <dbReference type="NCBI Taxonomy" id="1004"/>
    <lineage>
        <taxon>Bacteria</taxon>
        <taxon>Pseudomonadati</taxon>
        <taxon>Bacteroidota</taxon>
        <taxon>Chitinophagia</taxon>
        <taxon>Chitinophagales</taxon>
        <taxon>Chitinophagaceae</taxon>
        <taxon>Chitinophaga</taxon>
    </lineage>
</organism>
<feature type="domain" description="IPT/TIG" evidence="1">
    <location>
        <begin position="118"/>
        <end position="192"/>
    </location>
</feature>
<protein>
    <submittedName>
        <fullName evidence="2">IPT/TIG domain-containing protein</fullName>
    </submittedName>
</protein>
<dbReference type="EMBL" id="FPIZ01000003">
    <property type="protein sequence ID" value="SFW32200.1"/>
    <property type="molecule type" value="Genomic_DNA"/>
</dbReference>
<dbReference type="Gene3D" id="2.60.120.260">
    <property type="entry name" value="Galactose-binding domain-like"/>
    <property type="match status" value="1"/>
</dbReference>
<evidence type="ECO:0000313" key="2">
    <source>
        <dbReference type="EMBL" id="SFW32200.1"/>
    </source>
</evidence>
<dbReference type="InterPro" id="IPR014756">
    <property type="entry name" value="Ig_E-set"/>
</dbReference>
<dbReference type="STRING" id="1004.SAMN05661012_01097"/>
<reference evidence="3 5" key="2">
    <citation type="submission" date="2023-11" db="EMBL/GenBank/DDBJ databases">
        <title>MicrobeMod: A computational toolkit for identifying prokaryotic methylation and restriction-modification with nanopore sequencing.</title>
        <authorList>
            <person name="Crits-Christoph A."/>
            <person name="Kang S.C."/>
            <person name="Lee H."/>
            <person name="Ostrov N."/>
        </authorList>
    </citation>
    <scope>NUCLEOTIDE SEQUENCE [LARGE SCALE GENOMIC DNA]</scope>
    <source>
        <strain evidence="3 5">ATCC 23090</strain>
    </source>
</reference>
<reference evidence="2 4" key="1">
    <citation type="submission" date="2016-11" db="EMBL/GenBank/DDBJ databases">
        <authorList>
            <person name="Jaros S."/>
            <person name="Januszkiewicz K."/>
            <person name="Wedrychowicz H."/>
        </authorList>
    </citation>
    <scope>NUCLEOTIDE SEQUENCE [LARGE SCALE GENOMIC DNA]</scope>
    <source>
        <strain evidence="2 4">DSM 784</strain>
    </source>
</reference>
<dbReference type="InterPro" id="IPR008979">
    <property type="entry name" value="Galactose-bd-like_sf"/>
</dbReference>
<dbReference type="Gene3D" id="2.60.40.10">
    <property type="entry name" value="Immunoglobulins"/>
    <property type="match status" value="2"/>
</dbReference>
<dbReference type="SUPFAM" id="SSF49785">
    <property type="entry name" value="Galactose-binding domain-like"/>
    <property type="match status" value="1"/>
</dbReference>
<dbReference type="Pfam" id="PF01833">
    <property type="entry name" value="TIG"/>
    <property type="match status" value="1"/>
</dbReference>
<dbReference type="InterPro" id="IPR013783">
    <property type="entry name" value="Ig-like_fold"/>
</dbReference>